<reference evidence="1 2" key="1">
    <citation type="journal article" date="2019" name="Sci. Rep.">
        <title>Orb-weaving spider Araneus ventricosus genome elucidates the spidroin gene catalogue.</title>
        <authorList>
            <person name="Kono N."/>
            <person name="Nakamura H."/>
            <person name="Ohtoshi R."/>
            <person name="Moran D.A.P."/>
            <person name="Shinohara A."/>
            <person name="Yoshida Y."/>
            <person name="Fujiwara M."/>
            <person name="Mori M."/>
            <person name="Tomita M."/>
            <person name="Arakawa K."/>
        </authorList>
    </citation>
    <scope>NUCLEOTIDE SEQUENCE [LARGE SCALE GENOMIC DNA]</scope>
</reference>
<evidence type="ECO:0000313" key="2">
    <source>
        <dbReference type="Proteomes" id="UP000499080"/>
    </source>
</evidence>
<accession>A0A4Y2P4I9</accession>
<comment type="caution">
    <text evidence="1">The sequence shown here is derived from an EMBL/GenBank/DDBJ whole genome shotgun (WGS) entry which is preliminary data.</text>
</comment>
<organism evidence="1 2">
    <name type="scientific">Araneus ventricosus</name>
    <name type="common">Orbweaver spider</name>
    <name type="synonym">Epeira ventricosa</name>
    <dbReference type="NCBI Taxonomy" id="182803"/>
    <lineage>
        <taxon>Eukaryota</taxon>
        <taxon>Metazoa</taxon>
        <taxon>Ecdysozoa</taxon>
        <taxon>Arthropoda</taxon>
        <taxon>Chelicerata</taxon>
        <taxon>Arachnida</taxon>
        <taxon>Araneae</taxon>
        <taxon>Araneomorphae</taxon>
        <taxon>Entelegynae</taxon>
        <taxon>Araneoidea</taxon>
        <taxon>Araneidae</taxon>
        <taxon>Araneus</taxon>
    </lineage>
</organism>
<name>A0A4Y2P4I9_ARAVE</name>
<dbReference type="Proteomes" id="UP000499080">
    <property type="component" value="Unassembled WGS sequence"/>
</dbReference>
<proteinExistence type="predicted"/>
<dbReference type="EMBL" id="BGPR01010267">
    <property type="protein sequence ID" value="GBN45217.1"/>
    <property type="molecule type" value="Genomic_DNA"/>
</dbReference>
<evidence type="ECO:0000313" key="1">
    <source>
        <dbReference type="EMBL" id="GBN45217.1"/>
    </source>
</evidence>
<keyword evidence="2" id="KW-1185">Reference proteome</keyword>
<protein>
    <submittedName>
        <fullName evidence="1">Uncharacterized protein</fullName>
    </submittedName>
</protein>
<gene>
    <name evidence="1" type="ORF">AVEN_185193_1</name>
</gene>
<sequence>MAISLFHKYEWNDYKSGGNFDMPKPENNGACLFTSTGGMTTKEGKFRDANARKTMVRMLIPQARWNGLQKGKFRACQSQKSNGYCLFHKHEWNDYKRGEISSMPNQKTIIIYSTSTVE</sequence>
<dbReference type="AlphaFoldDB" id="A0A4Y2P4I9"/>